<comment type="caution">
    <text evidence="1">The sequence shown here is derived from an EMBL/GenBank/DDBJ whole genome shotgun (WGS) entry which is preliminary data.</text>
</comment>
<reference evidence="1 2" key="1">
    <citation type="submission" date="2019-05" db="EMBL/GenBank/DDBJ databases">
        <title>Another draft genome of Portunus trituberculatus and its Hox gene families provides insights of decapod evolution.</title>
        <authorList>
            <person name="Jeong J.-H."/>
            <person name="Song I."/>
            <person name="Kim S."/>
            <person name="Choi T."/>
            <person name="Kim D."/>
            <person name="Ryu S."/>
            <person name="Kim W."/>
        </authorList>
    </citation>
    <scope>NUCLEOTIDE SEQUENCE [LARGE SCALE GENOMIC DNA]</scope>
    <source>
        <tissue evidence="1">Muscle</tissue>
    </source>
</reference>
<accession>A0A5B7GWV1</accession>
<dbReference type="AlphaFoldDB" id="A0A5B7GWV1"/>
<keyword evidence="2" id="KW-1185">Reference proteome</keyword>
<evidence type="ECO:0000313" key="1">
    <source>
        <dbReference type="EMBL" id="MPC63362.1"/>
    </source>
</evidence>
<protein>
    <submittedName>
        <fullName evidence="1">Uncharacterized protein</fullName>
    </submittedName>
</protein>
<sequence>MFRCRTLLDSVIEKDSKPSKQPVMCAAEMENLFHFLLHCPTYGEERRKNASTTLLTSYFGSQPN</sequence>
<gene>
    <name evidence="1" type="ORF">E2C01_057460</name>
</gene>
<name>A0A5B7GWV1_PORTR</name>
<dbReference type="Proteomes" id="UP000324222">
    <property type="component" value="Unassembled WGS sequence"/>
</dbReference>
<dbReference type="EMBL" id="VSRR010020708">
    <property type="protein sequence ID" value="MPC63362.1"/>
    <property type="molecule type" value="Genomic_DNA"/>
</dbReference>
<organism evidence="1 2">
    <name type="scientific">Portunus trituberculatus</name>
    <name type="common">Swimming crab</name>
    <name type="synonym">Neptunus trituberculatus</name>
    <dbReference type="NCBI Taxonomy" id="210409"/>
    <lineage>
        <taxon>Eukaryota</taxon>
        <taxon>Metazoa</taxon>
        <taxon>Ecdysozoa</taxon>
        <taxon>Arthropoda</taxon>
        <taxon>Crustacea</taxon>
        <taxon>Multicrustacea</taxon>
        <taxon>Malacostraca</taxon>
        <taxon>Eumalacostraca</taxon>
        <taxon>Eucarida</taxon>
        <taxon>Decapoda</taxon>
        <taxon>Pleocyemata</taxon>
        <taxon>Brachyura</taxon>
        <taxon>Eubrachyura</taxon>
        <taxon>Portunoidea</taxon>
        <taxon>Portunidae</taxon>
        <taxon>Portuninae</taxon>
        <taxon>Portunus</taxon>
    </lineage>
</organism>
<proteinExistence type="predicted"/>
<evidence type="ECO:0000313" key="2">
    <source>
        <dbReference type="Proteomes" id="UP000324222"/>
    </source>
</evidence>